<evidence type="ECO:0000256" key="1">
    <source>
        <dbReference type="SAM" id="MobiDB-lite"/>
    </source>
</evidence>
<evidence type="ECO:0000313" key="3">
    <source>
        <dbReference type="Proteomes" id="UP000198460"/>
    </source>
</evidence>
<dbReference type="EMBL" id="FXAN01000039">
    <property type="protein sequence ID" value="SMF99248.1"/>
    <property type="molecule type" value="Genomic_DNA"/>
</dbReference>
<organism evidence="2 3">
    <name type="scientific">Burkholderia singularis</name>
    <dbReference type="NCBI Taxonomy" id="1503053"/>
    <lineage>
        <taxon>Bacteria</taxon>
        <taxon>Pseudomonadati</taxon>
        <taxon>Pseudomonadota</taxon>
        <taxon>Betaproteobacteria</taxon>
        <taxon>Burkholderiales</taxon>
        <taxon>Burkholderiaceae</taxon>
        <taxon>Burkholderia</taxon>
        <taxon>pseudomallei group</taxon>
    </lineage>
</organism>
<accession>A0A238H1W4</accession>
<dbReference type="Proteomes" id="UP000198460">
    <property type="component" value="Unassembled WGS sequence"/>
</dbReference>
<feature type="region of interest" description="Disordered" evidence="1">
    <location>
        <begin position="1"/>
        <end position="27"/>
    </location>
</feature>
<dbReference type="AlphaFoldDB" id="A0A238H1W4"/>
<reference evidence="2 3" key="1">
    <citation type="submission" date="2017-04" db="EMBL/GenBank/DDBJ databases">
        <authorList>
            <person name="Afonso C.L."/>
            <person name="Miller P.J."/>
            <person name="Scott M.A."/>
            <person name="Spackman E."/>
            <person name="Goraichik I."/>
            <person name="Dimitrov K.M."/>
            <person name="Suarez D.L."/>
            <person name="Swayne D.E."/>
        </authorList>
    </citation>
    <scope>NUCLEOTIDE SEQUENCE [LARGE SCALE GENOMIC DNA]</scope>
    <source>
        <strain evidence="2">LMG 28154</strain>
    </source>
</reference>
<name>A0A238H1W4_9BURK</name>
<proteinExistence type="predicted"/>
<evidence type="ECO:0000313" key="2">
    <source>
        <dbReference type="EMBL" id="SMF99248.1"/>
    </source>
</evidence>
<gene>
    <name evidence="2" type="ORF">BSIN_2469</name>
</gene>
<protein>
    <submittedName>
        <fullName evidence="2">Uncharacterized protein</fullName>
    </submittedName>
</protein>
<sequence length="44" mass="4454">MGEPAGLAGSGAAGGRRGRQAWAGSGRIEPWRIAATAKRGRTGF</sequence>